<dbReference type="Proteomes" id="UP000502035">
    <property type="component" value="Chromosome"/>
</dbReference>
<dbReference type="RefSeq" id="WP_166317488.1">
    <property type="nucleotide sequence ID" value="NZ_CP049866.1"/>
</dbReference>
<dbReference type="EMBL" id="CP049866">
    <property type="protein sequence ID" value="QIK75513.1"/>
    <property type="molecule type" value="Genomic_DNA"/>
</dbReference>
<evidence type="ECO:0000313" key="3">
    <source>
        <dbReference type="Proteomes" id="UP000502035"/>
    </source>
</evidence>
<keyword evidence="3" id="KW-1185">Reference proteome</keyword>
<evidence type="ECO:0000313" key="2">
    <source>
        <dbReference type="EMBL" id="QIK75513.1"/>
    </source>
</evidence>
<reference evidence="2 3" key="1">
    <citation type="submission" date="2020-03" db="EMBL/GenBank/DDBJ databases">
        <title>Nocardioides sp. nov., isolated from fish.</title>
        <authorList>
            <person name="Hyun D.-W."/>
            <person name="Bae J.-W."/>
        </authorList>
    </citation>
    <scope>NUCLEOTIDE SEQUENCE [LARGE SCALE GENOMIC DNA]</scope>
    <source>
        <strain evidence="2 3">HDW12A</strain>
    </source>
</reference>
<sequence>MPSTRLVRRRAVQIAVTAVVLAVSGCSAGEPRSIGPAGVDGLDIPTRSPDPVDFVDTIDNPWLPLVPGSRWVYESSDGETITVSVPGGTELIAGVEATLVETLVERGRRSESSKRWLAQDRAGNVWSFGAESDAVDWTAGVAGAQAGLVMPARPRLGDGFRRQLVPGVADGRSEVVDLSASASVPYGEWSDLLAIRETDGLDPAVRAVAYYAVGTGLVLTETAQTQTQLVSFTQP</sequence>
<feature type="signal peptide" evidence="1">
    <location>
        <begin position="1"/>
        <end position="28"/>
    </location>
</feature>
<dbReference type="AlphaFoldDB" id="A0A6G7YFE4"/>
<keyword evidence="1" id="KW-0732">Signal</keyword>
<dbReference type="KEGG" id="npi:G7071_08725"/>
<proteinExistence type="predicted"/>
<accession>A0A6G7YFE4</accession>
<gene>
    <name evidence="2" type="ORF">G7071_08725</name>
</gene>
<name>A0A6G7YFE4_9ACTN</name>
<evidence type="ECO:0000256" key="1">
    <source>
        <dbReference type="SAM" id="SignalP"/>
    </source>
</evidence>
<feature type="chain" id="PRO_5038466421" evidence="1">
    <location>
        <begin position="29"/>
        <end position="235"/>
    </location>
</feature>
<dbReference type="PROSITE" id="PS51257">
    <property type="entry name" value="PROKAR_LIPOPROTEIN"/>
    <property type="match status" value="1"/>
</dbReference>
<protein>
    <submittedName>
        <fullName evidence="2">Uncharacterized protein</fullName>
    </submittedName>
</protein>
<organism evidence="2 3">
    <name type="scientific">Nocardioides piscis</name>
    <dbReference type="NCBI Taxonomy" id="2714938"/>
    <lineage>
        <taxon>Bacteria</taxon>
        <taxon>Bacillati</taxon>
        <taxon>Actinomycetota</taxon>
        <taxon>Actinomycetes</taxon>
        <taxon>Propionibacteriales</taxon>
        <taxon>Nocardioidaceae</taxon>
        <taxon>Nocardioides</taxon>
    </lineage>
</organism>